<accession>A0A917XMR8</accession>
<proteinExistence type="predicted"/>
<dbReference type="Pfam" id="PF00440">
    <property type="entry name" value="TetR_N"/>
    <property type="match status" value="1"/>
</dbReference>
<sequence length="213" mass="23142">MAEEVPAFRRDRLRLPVAQRRRQIVQVTTRLIAERGFWGLSMQDVADGCGLTVQGLLHHVGSKDGLLLSVLEHSEAEDALRLAAQFGAGGDTLTGDPADNAPQGAADLRQACAAIARHNAAQPEIVRLYAVLAAESLEPRHPAHAYFLARHRRALAGLTELAKTISDHPQSLARQILATMDGLQLQWLRDPVAADLVREWEAASEVIFGRAGT</sequence>
<dbReference type="EMBL" id="BMML01000032">
    <property type="protein sequence ID" value="GGN40602.1"/>
    <property type="molecule type" value="Genomic_DNA"/>
</dbReference>
<protein>
    <submittedName>
        <fullName evidence="4">TetR family transcriptional regulator</fullName>
    </submittedName>
</protein>
<dbReference type="PANTHER" id="PTHR30055:SF226">
    <property type="entry name" value="HTH-TYPE TRANSCRIPTIONAL REGULATOR PKSA"/>
    <property type="match status" value="1"/>
</dbReference>
<dbReference type="AlphaFoldDB" id="A0A917XMR8"/>
<evidence type="ECO:0000256" key="2">
    <source>
        <dbReference type="PROSITE-ProRule" id="PRU00335"/>
    </source>
</evidence>
<organism evidence="4 5">
    <name type="scientific">Streptomyces fuscichromogenes</name>
    <dbReference type="NCBI Taxonomy" id="1324013"/>
    <lineage>
        <taxon>Bacteria</taxon>
        <taxon>Bacillati</taxon>
        <taxon>Actinomycetota</taxon>
        <taxon>Actinomycetes</taxon>
        <taxon>Kitasatosporales</taxon>
        <taxon>Streptomycetaceae</taxon>
        <taxon>Streptomyces</taxon>
    </lineage>
</organism>
<feature type="DNA-binding region" description="H-T-H motif" evidence="2">
    <location>
        <begin position="41"/>
        <end position="60"/>
    </location>
</feature>
<evidence type="ECO:0000313" key="4">
    <source>
        <dbReference type="EMBL" id="GGN40602.1"/>
    </source>
</evidence>
<dbReference type="InterPro" id="IPR001647">
    <property type="entry name" value="HTH_TetR"/>
</dbReference>
<keyword evidence="5" id="KW-1185">Reference proteome</keyword>
<dbReference type="SUPFAM" id="SSF46689">
    <property type="entry name" value="Homeodomain-like"/>
    <property type="match status" value="1"/>
</dbReference>
<reference evidence="4" key="1">
    <citation type="journal article" date="2014" name="Int. J. Syst. Evol. Microbiol.">
        <title>Complete genome sequence of Corynebacterium casei LMG S-19264T (=DSM 44701T), isolated from a smear-ripened cheese.</title>
        <authorList>
            <consortium name="US DOE Joint Genome Institute (JGI-PGF)"/>
            <person name="Walter F."/>
            <person name="Albersmeier A."/>
            <person name="Kalinowski J."/>
            <person name="Ruckert C."/>
        </authorList>
    </citation>
    <scope>NUCLEOTIDE SEQUENCE</scope>
    <source>
        <strain evidence="4">CGMCC 4.7110</strain>
    </source>
</reference>
<dbReference type="Proteomes" id="UP000653411">
    <property type="component" value="Unassembled WGS sequence"/>
</dbReference>
<keyword evidence="1 2" id="KW-0238">DNA-binding</keyword>
<dbReference type="SUPFAM" id="SSF48498">
    <property type="entry name" value="Tetracyclin repressor-like, C-terminal domain"/>
    <property type="match status" value="1"/>
</dbReference>
<evidence type="ECO:0000259" key="3">
    <source>
        <dbReference type="PROSITE" id="PS50977"/>
    </source>
</evidence>
<gene>
    <name evidence="4" type="ORF">GCM10011578_088120</name>
</gene>
<dbReference type="GO" id="GO:0003700">
    <property type="term" value="F:DNA-binding transcription factor activity"/>
    <property type="evidence" value="ECO:0007669"/>
    <property type="project" value="TreeGrafter"/>
</dbReference>
<evidence type="ECO:0000256" key="1">
    <source>
        <dbReference type="ARBA" id="ARBA00023125"/>
    </source>
</evidence>
<dbReference type="GO" id="GO:0000976">
    <property type="term" value="F:transcription cis-regulatory region binding"/>
    <property type="evidence" value="ECO:0007669"/>
    <property type="project" value="TreeGrafter"/>
</dbReference>
<dbReference type="InterPro" id="IPR050109">
    <property type="entry name" value="HTH-type_TetR-like_transc_reg"/>
</dbReference>
<dbReference type="RefSeq" id="WP_189268583.1">
    <property type="nucleotide sequence ID" value="NZ_BMML01000032.1"/>
</dbReference>
<evidence type="ECO:0000313" key="5">
    <source>
        <dbReference type="Proteomes" id="UP000653411"/>
    </source>
</evidence>
<comment type="caution">
    <text evidence="4">The sequence shown here is derived from an EMBL/GenBank/DDBJ whole genome shotgun (WGS) entry which is preliminary data.</text>
</comment>
<dbReference type="PANTHER" id="PTHR30055">
    <property type="entry name" value="HTH-TYPE TRANSCRIPTIONAL REGULATOR RUTR"/>
    <property type="match status" value="1"/>
</dbReference>
<dbReference type="Gene3D" id="1.10.357.10">
    <property type="entry name" value="Tetracycline Repressor, domain 2"/>
    <property type="match status" value="1"/>
</dbReference>
<dbReference type="InterPro" id="IPR036271">
    <property type="entry name" value="Tet_transcr_reg_TetR-rel_C_sf"/>
</dbReference>
<dbReference type="InterPro" id="IPR009057">
    <property type="entry name" value="Homeodomain-like_sf"/>
</dbReference>
<reference evidence="4" key="2">
    <citation type="submission" date="2020-09" db="EMBL/GenBank/DDBJ databases">
        <authorList>
            <person name="Sun Q."/>
            <person name="Zhou Y."/>
        </authorList>
    </citation>
    <scope>NUCLEOTIDE SEQUENCE</scope>
    <source>
        <strain evidence="4">CGMCC 4.7110</strain>
    </source>
</reference>
<feature type="domain" description="HTH tetR-type" evidence="3">
    <location>
        <begin position="18"/>
        <end position="78"/>
    </location>
</feature>
<dbReference type="PROSITE" id="PS50977">
    <property type="entry name" value="HTH_TETR_2"/>
    <property type="match status" value="1"/>
</dbReference>
<name>A0A917XMR8_9ACTN</name>